<reference evidence="1 2" key="1">
    <citation type="journal article" date="2018" name="Evol. Lett.">
        <title>Horizontal gene cluster transfer increased hallucinogenic mushroom diversity.</title>
        <authorList>
            <person name="Reynolds H.T."/>
            <person name="Vijayakumar V."/>
            <person name="Gluck-Thaler E."/>
            <person name="Korotkin H.B."/>
            <person name="Matheny P.B."/>
            <person name="Slot J.C."/>
        </authorList>
    </citation>
    <scope>NUCLEOTIDE SEQUENCE [LARGE SCALE GENOMIC DNA]</scope>
    <source>
        <strain evidence="1 2">SRW20</strain>
    </source>
</reference>
<proteinExistence type="predicted"/>
<evidence type="ECO:0000313" key="1">
    <source>
        <dbReference type="EMBL" id="PPR04451.1"/>
    </source>
</evidence>
<dbReference type="InParanoid" id="A0A409YN05"/>
<sequence>MLVLGLTQVVTARTDRPIRGFLAPPGALRTGNTVIGSNVRGLAWPHIGVHSAQSYRHVAGAGDSYQITSPQAAKRYVAQRAYAEPGVTRPPQAEITAPKYA</sequence>
<keyword evidence="2" id="KW-1185">Reference proteome</keyword>
<accession>A0A409YN05</accession>
<dbReference type="Proteomes" id="UP000284706">
    <property type="component" value="Unassembled WGS sequence"/>
</dbReference>
<protein>
    <submittedName>
        <fullName evidence="1">Uncharacterized protein</fullName>
    </submittedName>
</protein>
<dbReference type="AlphaFoldDB" id="A0A409YN05"/>
<gene>
    <name evidence="1" type="ORF">CVT26_002159</name>
</gene>
<organism evidence="1 2">
    <name type="scientific">Gymnopilus dilepis</name>
    <dbReference type="NCBI Taxonomy" id="231916"/>
    <lineage>
        <taxon>Eukaryota</taxon>
        <taxon>Fungi</taxon>
        <taxon>Dikarya</taxon>
        <taxon>Basidiomycota</taxon>
        <taxon>Agaricomycotina</taxon>
        <taxon>Agaricomycetes</taxon>
        <taxon>Agaricomycetidae</taxon>
        <taxon>Agaricales</taxon>
        <taxon>Agaricineae</taxon>
        <taxon>Hymenogastraceae</taxon>
        <taxon>Gymnopilus</taxon>
    </lineage>
</organism>
<dbReference type="EMBL" id="NHYE01000623">
    <property type="protein sequence ID" value="PPR04451.1"/>
    <property type="molecule type" value="Genomic_DNA"/>
</dbReference>
<name>A0A409YN05_9AGAR</name>
<comment type="caution">
    <text evidence="1">The sequence shown here is derived from an EMBL/GenBank/DDBJ whole genome shotgun (WGS) entry which is preliminary data.</text>
</comment>
<evidence type="ECO:0000313" key="2">
    <source>
        <dbReference type="Proteomes" id="UP000284706"/>
    </source>
</evidence>